<accession>A0A481Z1I2</accession>
<proteinExistence type="predicted"/>
<gene>
    <name evidence="2" type="ORF">LCMiAC02_00380</name>
</gene>
<reference evidence="2" key="1">
    <citation type="journal article" date="2019" name="MBio">
        <title>Virus Genomes from Deep Sea Sediments Expand the Ocean Megavirome and Support Independent Origins of Viral Gigantism.</title>
        <authorList>
            <person name="Backstrom D."/>
            <person name="Yutin N."/>
            <person name="Jorgensen S.L."/>
            <person name="Dharamshi J."/>
            <person name="Homa F."/>
            <person name="Zaremba-Niedwiedzka K."/>
            <person name="Spang A."/>
            <person name="Wolf Y.I."/>
            <person name="Koonin E.V."/>
            <person name="Ettema T.J."/>
        </authorList>
    </citation>
    <scope>NUCLEOTIDE SEQUENCE</scope>
</reference>
<dbReference type="EMBL" id="MK500406">
    <property type="protein sequence ID" value="QBK88945.1"/>
    <property type="molecule type" value="Genomic_DNA"/>
</dbReference>
<sequence length="264" mass="30400">MSGSNKEAMSISTPDEFKRWAKKMKSQYGGVKDSDIISKYLGKNSHKNINSDMKAYLEKHEARSKQSGGKRRRKSKSKGRKRKRKSKSKGKKRRKSKSKGRKRKMARKRKSKSKSKGRKVVRKRKRKSKSKGRKVKVVRKRRSKSKGKRRSKSKGKRRSKSKSKGKRKLKRTLPEGPKIFRRIVKYMSEQMGKGGPVIMKMASMYKNKVSDEKLTNQIADDTIKLFDKDSDAEHKKIYAKAEKLVAIKRAATKAKKAAKKAAKL</sequence>
<evidence type="ECO:0000313" key="2">
    <source>
        <dbReference type="EMBL" id="QBK88945.1"/>
    </source>
</evidence>
<evidence type="ECO:0000256" key="1">
    <source>
        <dbReference type="SAM" id="MobiDB-lite"/>
    </source>
</evidence>
<feature type="region of interest" description="Disordered" evidence="1">
    <location>
        <begin position="41"/>
        <end position="177"/>
    </location>
</feature>
<feature type="compositionally biased region" description="Basic and acidic residues" evidence="1">
    <location>
        <begin position="55"/>
        <end position="64"/>
    </location>
</feature>
<organism evidence="2">
    <name type="scientific">Mimivirus LCMiAC02</name>
    <dbReference type="NCBI Taxonomy" id="2506609"/>
    <lineage>
        <taxon>Viruses</taxon>
        <taxon>Varidnaviria</taxon>
        <taxon>Bamfordvirae</taxon>
        <taxon>Nucleocytoviricota</taxon>
        <taxon>Megaviricetes</taxon>
        <taxon>Imitervirales</taxon>
        <taxon>Mimiviridae</taxon>
        <taxon>Klosneuvirinae</taxon>
    </lineage>
</organism>
<protein>
    <submittedName>
        <fullName evidence="2">Uncharacterized protein</fullName>
    </submittedName>
</protein>
<name>A0A481Z1I2_9VIRU</name>
<feature type="compositionally biased region" description="Basic residues" evidence="1">
    <location>
        <begin position="68"/>
        <end position="171"/>
    </location>
</feature>